<evidence type="ECO:0000256" key="1">
    <source>
        <dbReference type="SAM" id="MobiDB-lite"/>
    </source>
</evidence>
<protein>
    <submittedName>
        <fullName evidence="2">Uncharacterized protein</fullName>
    </submittedName>
</protein>
<evidence type="ECO:0000313" key="2">
    <source>
        <dbReference type="EMBL" id="MDR7086860.1"/>
    </source>
</evidence>
<dbReference type="RefSeq" id="WP_309969507.1">
    <property type="nucleotide sequence ID" value="NZ_JAVDWH010000001.1"/>
</dbReference>
<reference evidence="2 3" key="1">
    <citation type="submission" date="2023-07" db="EMBL/GenBank/DDBJ databases">
        <title>Sorghum-associated microbial communities from plants grown in Nebraska, USA.</title>
        <authorList>
            <person name="Schachtman D."/>
        </authorList>
    </citation>
    <scope>NUCLEOTIDE SEQUENCE [LARGE SCALE GENOMIC DNA]</scope>
    <source>
        <strain evidence="2 3">BE248</strain>
    </source>
</reference>
<proteinExistence type="predicted"/>
<name>A0ABU1UNX6_9ACTN</name>
<organism evidence="2 3">
    <name type="scientific">Aeromicrobium panaciterrae</name>
    <dbReference type="NCBI Taxonomy" id="363861"/>
    <lineage>
        <taxon>Bacteria</taxon>
        <taxon>Bacillati</taxon>
        <taxon>Actinomycetota</taxon>
        <taxon>Actinomycetes</taxon>
        <taxon>Propionibacteriales</taxon>
        <taxon>Nocardioidaceae</taxon>
        <taxon>Aeromicrobium</taxon>
    </lineage>
</organism>
<feature type="region of interest" description="Disordered" evidence="1">
    <location>
        <begin position="182"/>
        <end position="205"/>
    </location>
</feature>
<gene>
    <name evidence="2" type="ORF">J2X11_001699</name>
</gene>
<sequence length="415" mass="46045">METRRIVKHEVNSYSEILTDHNIAQFLATRNWTCQQDLGYAQTWIHPELIDGRAWAVQLPRSRDLADYQRRLEEAVSDLGRVYDWRVSEVAEQVASIHADLFFLRLAQSSKDGTIPLQQASSLLDGITQMIRSAALTAHSPTHPGRGRLPGSVSEFLEEDVRMGHTKKGSFIITVAARLDTQSQSAEGSSRETGEHVAPMSPASSVPMSYTRQVMTTFARSLDATQRTIVDAVDAPTFEDAVESGMKLPLVHALQEIGSAEGLQKLDMKFEWSALEPMQEQVKSHIEIDHASFGALESIELKLRKRVVPTMQEIVGPVIELKRAEEPTGADDEGEIVIRADVLGRLVKVTVPLAGEEYDWAIRAHRAKLPFTVTGELGKKGNSWRLVSDIAVDTEFLIHRLGRPATPQKPADSAE</sequence>
<dbReference type="EMBL" id="JAVDWH010000001">
    <property type="protein sequence ID" value="MDR7086860.1"/>
    <property type="molecule type" value="Genomic_DNA"/>
</dbReference>
<dbReference type="Proteomes" id="UP001257739">
    <property type="component" value="Unassembled WGS sequence"/>
</dbReference>
<accession>A0ABU1UNX6</accession>
<evidence type="ECO:0000313" key="3">
    <source>
        <dbReference type="Proteomes" id="UP001257739"/>
    </source>
</evidence>
<keyword evidence="3" id="KW-1185">Reference proteome</keyword>
<comment type="caution">
    <text evidence="2">The sequence shown here is derived from an EMBL/GenBank/DDBJ whole genome shotgun (WGS) entry which is preliminary data.</text>
</comment>